<dbReference type="Pfam" id="PF08031">
    <property type="entry name" value="BBE"/>
    <property type="match status" value="1"/>
</dbReference>
<dbReference type="Gene3D" id="3.30.465.10">
    <property type="match status" value="2"/>
</dbReference>
<evidence type="ECO:0000256" key="1">
    <source>
        <dbReference type="ARBA" id="ARBA00001974"/>
    </source>
</evidence>
<organism evidence="8 9">
    <name type="scientific">Actinomortierella ambigua</name>
    <dbReference type="NCBI Taxonomy" id="1343610"/>
    <lineage>
        <taxon>Eukaryota</taxon>
        <taxon>Fungi</taxon>
        <taxon>Fungi incertae sedis</taxon>
        <taxon>Mucoromycota</taxon>
        <taxon>Mortierellomycotina</taxon>
        <taxon>Mortierellomycetes</taxon>
        <taxon>Mortierellales</taxon>
        <taxon>Mortierellaceae</taxon>
        <taxon>Actinomortierella</taxon>
    </lineage>
</organism>
<dbReference type="Pfam" id="PF01565">
    <property type="entry name" value="FAD_binding_4"/>
    <property type="match status" value="1"/>
</dbReference>
<evidence type="ECO:0000256" key="6">
    <source>
        <dbReference type="SAM" id="SignalP"/>
    </source>
</evidence>
<dbReference type="InterPro" id="IPR006094">
    <property type="entry name" value="Oxid_FAD_bind_N"/>
</dbReference>
<dbReference type="OrthoDB" id="9983560at2759"/>
<evidence type="ECO:0000256" key="5">
    <source>
        <dbReference type="ARBA" id="ARBA00023002"/>
    </source>
</evidence>
<dbReference type="GO" id="GO:0071949">
    <property type="term" value="F:FAD binding"/>
    <property type="evidence" value="ECO:0007669"/>
    <property type="project" value="InterPro"/>
</dbReference>
<feature type="domain" description="FAD-binding PCMH-type" evidence="7">
    <location>
        <begin position="133"/>
        <end position="316"/>
    </location>
</feature>
<reference evidence="8" key="1">
    <citation type="journal article" date="2020" name="Fungal Divers.">
        <title>Resolving the Mortierellaceae phylogeny through synthesis of multi-gene phylogenetics and phylogenomics.</title>
        <authorList>
            <person name="Vandepol N."/>
            <person name="Liber J."/>
            <person name="Desiro A."/>
            <person name="Na H."/>
            <person name="Kennedy M."/>
            <person name="Barry K."/>
            <person name="Grigoriev I.V."/>
            <person name="Miller A.N."/>
            <person name="O'Donnell K."/>
            <person name="Stajich J.E."/>
            <person name="Bonito G."/>
        </authorList>
    </citation>
    <scope>NUCLEOTIDE SEQUENCE</scope>
    <source>
        <strain evidence="8">BC1065</strain>
    </source>
</reference>
<dbReference type="EMBL" id="JAAAJB010000775">
    <property type="protein sequence ID" value="KAG0251230.1"/>
    <property type="molecule type" value="Genomic_DNA"/>
</dbReference>
<gene>
    <name evidence="8" type="ORF">DFQ27_008910</name>
</gene>
<dbReference type="PANTHER" id="PTHR42973">
    <property type="entry name" value="BINDING OXIDOREDUCTASE, PUTATIVE (AFU_ORTHOLOGUE AFUA_1G17690)-RELATED"/>
    <property type="match status" value="1"/>
</dbReference>
<dbReference type="GO" id="GO:0016491">
    <property type="term" value="F:oxidoreductase activity"/>
    <property type="evidence" value="ECO:0007669"/>
    <property type="project" value="UniProtKB-KW"/>
</dbReference>
<dbReference type="Proteomes" id="UP000807716">
    <property type="component" value="Unassembled WGS sequence"/>
</dbReference>
<feature type="signal peptide" evidence="6">
    <location>
        <begin position="1"/>
        <end position="23"/>
    </location>
</feature>
<keyword evidence="4" id="KW-0274">FAD</keyword>
<dbReference type="InterPro" id="IPR012951">
    <property type="entry name" value="BBE"/>
</dbReference>
<name>A0A9P6TXS8_9FUNG</name>
<comment type="caution">
    <text evidence="8">The sequence shown here is derived from an EMBL/GenBank/DDBJ whole genome shotgun (WGS) entry which is preliminary data.</text>
</comment>
<evidence type="ECO:0000256" key="3">
    <source>
        <dbReference type="ARBA" id="ARBA00022630"/>
    </source>
</evidence>
<dbReference type="InterPro" id="IPR016169">
    <property type="entry name" value="FAD-bd_PCMH_sub2"/>
</dbReference>
<dbReference type="AlphaFoldDB" id="A0A9P6TXS8"/>
<dbReference type="InterPro" id="IPR036318">
    <property type="entry name" value="FAD-bd_PCMH-like_sf"/>
</dbReference>
<comment type="similarity">
    <text evidence="2">Belongs to the oxygen-dependent FAD-linked oxidoreductase family.</text>
</comment>
<keyword evidence="6" id="KW-0732">Signal</keyword>
<evidence type="ECO:0000313" key="8">
    <source>
        <dbReference type="EMBL" id="KAG0251230.1"/>
    </source>
</evidence>
<keyword evidence="5" id="KW-0560">Oxidoreductase</keyword>
<protein>
    <recommendedName>
        <fullName evidence="7">FAD-binding PCMH-type domain-containing protein</fullName>
    </recommendedName>
</protein>
<dbReference type="SUPFAM" id="SSF56176">
    <property type="entry name" value="FAD-binding/transporter-associated domain-like"/>
    <property type="match status" value="1"/>
</dbReference>
<evidence type="ECO:0000259" key="7">
    <source>
        <dbReference type="PROSITE" id="PS51387"/>
    </source>
</evidence>
<dbReference type="PANTHER" id="PTHR42973:SF39">
    <property type="entry name" value="FAD-BINDING PCMH-TYPE DOMAIN-CONTAINING PROTEIN"/>
    <property type="match status" value="1"/>
</dbReference>
<comment type="cofactor">
    <cofactor evidence="1">
        <name>FAD</name>
        <dbReference type="ChEBI" id="CHEBI:57692"/>
    </cofactor>
</comment>
<dbReference type="InterPro" id="IPR016166">
    <property type="entry name" value="FAD-bd_PCMH"/>
</dbReference>
<evidence type="ECO:0000313" key="9">
    <source>
        <dbReference type="Proteomes" id="UP000807716"/>
    </source>
</evidence>
<sequence length="597" mass="65497">MRPHLFTLQSVALLGALIAATSGISDTTLDAEHQSAFHSQLQCRCLPSQACWPSVSTWTTFNQTVGGRLIATTPAARECREPYYNKAKCDEIQENYTSVVWRQNQPGAIINHNWETLNGQGCLGANQTTPCHQGSVPLFTVNATNVADVQASIRFAAHNNIRLVVKNTGHCFLGRSIAPHSLNLWTHHMKDMQVADAFVPEGAPQGTQGRGAIVLGAGVQWKEAYKFISQYGREVVGGGEGSVGTSGGFCLGGGGGPLSPRYGLCVDNVLQYKIITANGELRVANAYKNKDLFWALRGGGPGFGVVVEAIYKTHPALKNVNFAEIIIVAPEQAQMDKVVQDFYARQPAMSDEGWAGLAIVDRTSMMLRYFLPEAPNTQAKASLKPFLDYARSIPGVAVVGERVDDHAVYYTAWQDYVSIIPDKSAGANTVLGTRLIPRRLLESAKGVESFTSALRQLQDDVRDFVPKGGYLMFLSAGGQVAKGNSKDTSVLPAWRTTLLEFMLMAGWSDDTPVPQQLHIQQTVTAATEHLRKITRESGTYVNEADPNEPDWQRSFFGSNYPRLRVLKHKYDPKGLFVCRKCVGSEDWDNDLMCPRRP</sequence>
<keyword evidence="3" id="KW-0285">Flavoprotein</keyword>
<accession>A0A9P6TXS8</accession>
<evidence type="ECO:0000256" key="4">
    <source>
        <dbReference type="ARBA" id="ARBA00022827"/>
    </source>
</evidence>
<keyword evidence="9" id="KW-1185">Reference proteome</keyword>
<feature type="chain" id="PRO_5040134473" description="FAD-binding PCMH-type domain-containing protein" evidence="6">
    <location>
        <begin position="24"/>
        <end position="597"/>
    </location>
</feature>
<proteinExistence type="inferred from homology"/>
<evidence type="ECO:0000256" key="2">
    <source>
        <dbReference type="ARBA" id="ARBA00005466"/>
    </source>
</evidence>
<dbReference type="InterPro" id="IPR050416">
    <property type="entry name" value="FAD-linked_Oxidoreductase"/>
</dbReference>
<dbReference type="PROSITE" id="PS51387">
    <property type="entry name" value="FAD_PCMH"/>
    <property type="match status" value="1"/>
</dbReference>